<dbReference type="AlphaFoldDB" id="A0A9P7YNI7"/>
<protein>
    <submittedName>
        <fullName evidence="3">Uncharacterized protein</fullName>
    </submittedName>
</protein>
<name>A0A9P7YNI7_9HELO</name>
<feature type="signal peptide" evidence="2">
    <location>
        <begin position="1"/>
        <end position="20"/>
    </location>
</feature>
<sequence length="488" mass="52691">MHWLLTIVAFLSCCSQTTLALPKPPGEAGFGLGLLESIAITQYDDSSGLKAWMVPRTEIPDQTANPRTLVSGALKNYAAPTPLPTVTLGYQSDPSSIAAPLAILKNRDDDIVEDLSAVKKRMEAASSTNTRRPIPTEVEHHNMDMHTSVGYFDDTSGAFQPTTIRNTASSSFDALAHSTLQPLEPKSGFPKGSSVPSNTTYLISTTLTLTTQPGLWTHVGRRVVSRLSPRVIESRAKRNPNMEVSGASSDEDLTTTYIVFNPPTTTSTSLTSTTTTAHRSTESPKEVVQFTTITRFKTRPPTSTRRVTITQTVTKVSKVPRGDYSIEKPDVWTSTETVTKVFKSTTTTATVTLTYSANNNTTNSWDTSPTAPYYPLPTAPSYTSLTSLWSLSTAKSSRPSNPTSSSHYKTWPGLITKSTSTETEAWMWTLGVETESSGTLTATDESSTTAPVSKNSTNPQTTCTQEGEPSPTTESVYYGGPAKEVSPP</sequence>
<feature type="compositionally biased region" description="Polar residues" evidence="1">
    <location>
        <begin position="435"/>
        <end position="475"/>
    </location>
</feature>
<evidence type="ECO:0000256" key="1">
    <source>
        <dbReference type="SAM" id="MobiDB-lite"/>
    </source>
</evidence>
<feature type="chain" id="PRO_5040290905" evidence="2">
    <location>
        <begin position="21"/>
        <end position="488"/>
    </location>
</feature>
<keyword evidence="2" id="KW-0732">Signal</keyword>
<accession>A0A9P7YNI7</accession>
<feature type="region of interest" description="Disordered" evidence="1">
    <location>
        <begin position="435"/>
        <end position="488"/>
    </location>
</feature>
<organism evidence="3 4">
    <name type="scientific">Amylocarpus encephaloides</name>
    <dbReference type="NCBI Taxonomy" id="45428"/>
    <lineage>
        <taxon>Eukaryota</taxon>
        <taxon>Fungi</taxon>
        <taxon>Dikarya</taxon>
        <taxon>Ascomycota</taxon>
        <taxon>Pezizomycotina</taxon>
        <taxon>Leotiomycetes</taxon>
        <taxon>Helotiales</taxon>
        <taxon>Helotiales incertae sedis</taxon>
        <taxon>Amylocarpus</taxon>
    </lineage>
</organism>
<dbReference type="Proteomes" id="UP000824998">
    <property type="component" value="Unassembled WGS sequence"/>
</dbReference>
<proteinExistence type="predicted"/>
<dbReference type="EMBL" id="MU251411">
    <property type="protein sequence ID" value="KAG9236268.1"/>
    <property type="molecule type" value="Genomic_DNA"/>
</dbReference>
<reference evidence="3" key="1">
    <citation type="journal article" date="2021" name="IMA Fungus">
        <title>Genomic characterization of three marine fungi, including Emericellopsis atlantica sp. nov. with signatures of a generalist lifestyle and marine biomass degradation.</title>
        <authorList>
            <person name="Hagestad O.C."/>
            <person name="Hou L."/>
            <person name="Andersen J.H."/>
            <person name="Hansen E.H."/>
            <person name="Altermark B."/>
            <person name="Li C."/>
            <person name="Kuhnert E."/>
            <person name="Cox R.J."/>
            <person name="Crous P.W."/>
            <person name="Spatafora J.W."/>
            <person name="Lail K."/>
            <person name="Amirebrahimi M."/>
            <person name="Lipzen A."/>
            <person name="Pangilinan J."/>
            <person name="Andreopoulos W."/>
            <person name="Hayes R.D."/>
            <person name="Ng V."/>
            <person name="Grigoriev I.V."/>
            <person name="Jackson S.A."/>
            <person name="Sutton T.D.S."/>
            <person name="Dobson A.D.W."/>
            <person name="Rama T."/>
        </authorList>
    </citation>
    <scope>NUCLEOTIDE SEQUENCE</scope>
    <source>
        <strain evidence="3">TRa018bII</strain>
    </source>
</reference>
<comment type="caution">
    <text evidence="3">The sequence shown here is derived from an EMBL/GenBank/DDBJ whole genome shotgun (WGS) entry which is preliminary data.</text>
</comment>
<gene>
    <name evidence="3" type="ORF">BJ875DRAFT_482431</name>
</gene>
<feature type="compositionally biased region" description="Low complexity" evidence="1">
    <location>
        <begin position="393"/>
        <end position="406"/>
    </location>
</feature>
<evidence type="ECO:0000256" key="2">
    <source>
        <dbReference type="SAM" id="SignalP"/>
    </source>
</evidence>
<evidence type="ECO:0000313" key="4">
    <source>
        <dbReference type="Proteomes" id="UP000824998"/>
    </source>
</evidence>
<keyword evidence="4" id="KW-1185">Reference proteome</keyword>
<feature type="region of interest" description="Disordered" evidence="1">
    <location>
        <begin position="393"/>
        <end position="412"/>
    </location>
</feature>
<evidence type="ECO:0000313" key="3">
    <source>
        <dbReference type="EMBL" id="KAG9236268.1"/>
    </source>
</evidence>